<dbReference type="Pfam" id="PF00535">
    <property type="entry name" value="Glycos_transf_2"/>
    <property type="match status" value="1"/>
</dbReference>
<dbReference type="Gene3D" id="3.90.550.10">
    <property type="entry name" value="Spore Coat Polysaccharide Biosynthesis Protein SpsA, Chain A"/>
    <property type="match status" value="1"/>
</dbReference>
<evidence type="ECO:0000259" key="5">
    <source>
        <dbReference type="Pfam" id="PF00535"/>
    </source>
</evidence>
<dbReference type="GO" id="GO:0016757">
    <property type="term" value="F:glycosyltransferase activity"/>
    <property type="evidence" value="ECO:0007669"/>
    <property type="project" value="UniProtKB-KW"/>
</dbReference>
<evidence type="ECO:0000256" key="3">
    <source>
        <dbReference type="ARBA" id="ARBA00022679"/>
    </source>
</evidence>
<evidence type="ECO:0000313" key="6">
    <source>
        <dbReference type="EMBL" id="CAA9304410.1"/>
    </source>
</evidence>
<dbReference type="InterPro" id="IPR029044">
    <property type="entry name" value="Nucleotide-diphossugar_trans"/>
</dbReference>
<dbReference type="EMBL" id="CADCUB010000002">
    <property type="protein sequence ID" value="CAA9304410.1"/>
    <property type="molecule type" value="Genomic_DNA"/>
</dbReference>
<dbReference type="PANTHER" id="PTHR43685">
    <property type="entry name" value="GLYCOSYLTRANSFERASE"/>
    <property type="match status" value="1"/>
</dbReference>
<evidence type="ECO:0000256" key="1">
    <source>
        <dbReference type="ARBA" id="ARBA00006739"/>
    </source>
</evidence>
<protein>
    <submittedName>
        <fullName evidence="6">Glycosyl transferase, family 2</fullName>
    </submittedName>
</protein>
<reference evidence="6" key="1">
    <citation type="submission" date="2020-02" db="EMBL/GenBank/DDBJ databases">
        <authorList>
            <person name="Meier V. D."/>
        </authorList>
    </citation>
    <scope>NUCLEOTIDE SEQUENCE</scope>
    <source>
        <strain evidence="6">AVDCRST_MAG07</strain>
    </source>
</reference>
<gene>
    <name evidence="6" type="ORF">AVDCRST_MAG07-119</name>
</gene>
<organism evidence="6">
    <name type="scientific">uncultured Frankineae bacterium</name>
    <dbReference type="NCBI Taxonomy" id="437475"/>
    <lineage>
        <taxon>Bacteria</taxon>
        <taxon>Bacillati</taxon>
        <taxon>Actinomycetota</taxon>
        <taxon>Actinomycetes</taxon>
        <taxon>Frankiales</taxon>
        <taxon>environmental samples</taxon>
    </lineage>
</organism>
<dbReference type="AlphaFoldDB" id="A0A6J4KFH2"/>
<sequence length="619" mass="67098">MTARVAVVVPVFDQAAFLPRALGSLLAQDLEQFECVVVDDGSTDGPQVPADARVRLLRHTDNRGLGAALNTGLDATTAPVVAYLPADDAWDTGHLSALLAALDGGAPADGGPADGGPADGEGHADLASSGVRWQHGQTLSAPEDSGLQLVQVAHRRTDRRWPERDELEADDLELLLWRHFPARTSTGQVTCTWTDHPGQRSRAIRESADGGLNVFRRRYRVRSPLRLHSRDSGLTDEVALYARFRDRPAPAGGLRVLLVGELAFNPERVLALEQRGHRLFGLWTDDGLGAHTVGPLPFGHVTDVASPEAARALDVDVVYGLLNWRAVPLAARVLRELPHLPFVWHFKEAPQACVRRGTWPDLAALWSGADEVLCATEEEAAWFALALPGHRDPARTHVLDGDLPLAEWFTGERSRRLSDDDGAVHTAVLGRPLGVDADLLVRLGRAGVHVHLHGQVRDHGPAAGWAAAVRSAQEQVDTVHVHPKVEQPDWVRVLSRYDAGWLHRFRATNGGDLRRAVWDDLNAPARIPTYASAGLPMLLQSSPGSTVAAQRLLGDSAVDYDDVDDLVARLTDRSALRAAATASWEGRARFTFDAHVDRLVDVLLAAVQRRAGRDVAGQG</sequence>
<evidence type="ECO:0000256" key="4">
    <source>
        <dbReference type="SAM" id="MobiDB-lite"/>
    </source>
</evidence>
<dbReference type="InterPro" id="IPR050834">
    <property type="entry name" value="Glycosyltransf_2"/>
</dbReference>
<comment type="similarity">
    <text evidence="1">Belongs to the glycosyltransferase 2 family.</text>
</comment>
<dbReference type="SUPFAM" id="SSF53448">
    <property type="entry name" value="Nucleotide-diphospho-sugar transferases"/>
    <property type="match status" value="1"/>
</dbReference>
<accession>A0A6J4KFH2</accession>
<feature type="region of interest" description="Disordered" evidence="4">
    <location>
        <begin position="106"/>
        <end position="126"/>
    </location>
</feature>
<dbReference type="CDD" id="cd00761">
    <property type="entry name" value="Glyco_tranf_GTA_type"/>
    <property type="match status" value="1"/>
</dbReference>
<evidence type="ECO:0000256" key="2">
    <source>
        <dbReference type="ARBA" id="ARBA00022676"/>
    </source>
</evidence>
<name>A0A6J4KFH2_9ACTN</name>
<proteinExistence type="inferred from homology"/>
<dbReference type="InterPro" id="IPR001173">
    <property type="entry name" value="Glyco_trans_2-like"/>
</dbReference>
<keyword evidence="2" id="KW-0328">Glycosyltransferase</keyword>
<keyword evidence="3 6" id="KW-0808">Transferase</keyword>
<dbReference type="PANTHER" id="PTHR43685:SF5">
    <property type="entry name" value="GLYCOSYLTRANSFERASE EPSE-RELATED"/>
    <property type="match status" value="1"/>
</dbReference>
<feature type="domain" description="Glycosyltransferase 2-like" evidence="5">
    <location>
        <begin position="7"/>
        <end position="105"/>
    </location>
</feature>